<proteinExistence type="predicted"/>
<feature type="region of interest" description="Disordered" evidence="1">
    <location>
        <begin position="92"/>
        <end position="127"/>
    </location>
</feature>
<dbReference type="EMBL" id="BSXT01000580">
    <property type="protein sequence ID" value="GMF30455.1"/>
    <property type="molecule type" value="Genomic_DNA"/>
</dbReference>
<feature type="compositionally biased region" description="Basic and acidic residues" evidence="1">
    <location>
        <begin position="173"/>
        <end position="182"/>
    </location>
</feature>
<reference evidence="2" key="1">
    <citation type="submission" date="2023-04" db="EMBL/GenBank/DDBJ databases">
        <title>Phytophthora fragariaefolia NBRC 109709.</title>
        <authorList>
            <person name="Ichikawa N."/>
            <person name="Sato H."/>
            <person name="Tonouchi N."/>
        </authorList>
    </citation>
    <scope>NUCLEOTIDE SEQUENCE</scope>
    <source>
        <strain evidence="2">NBRC 109709</strain>
    </source>
</reference>
<protein>
    <submittedName>
        <fullName evidence="2">Unnamed protein product</fullName>
    </submittedName>
</protein>
<comment type="caution">
    <text evidence="2">The sequence shown here is derived from an EMBL/GenBank/DDBJ whole genome shotgun (WGS) entry which is preliminary data.</text>
</comment>
<dbReference type="AlphaFoldDB" id="A0A9W6U7C2"/>
<keyword evidence="3" id="KW-1185">Reference proteome</keyword>
<sequence length="218" mass="24312">MFPDPILRTWCICPETVLPRQEAIGESPLEYLHRLYVAGIRAKLPIKDGSAAARREHVKHFIEALDDRELGDQLAPLRLSDADVLEDTLRARQRAKSRQGRAAMGSSKFRQKAPATPNPTPSKNARAVRASWTMENSSASEQEDSGLEAEDHVRQVYLAAANESKASSSVHQSRHDTERSADRQAPTRVTKRCGHCGSTKHNDLGCWKGLLVRLSRLR</sequence>
<name>A0A9W6U7C2_9STRA</name>
<accession>A0A9W6U7C2</accession>
<evidence type="ECO:0000256" key="1">
    <source>
        <dbReference type="SAM" id="MobiDB-lite"/>
    </source>
</evidence>
<dbReference type="OrthoDB" id="91990at2759"/>
<gene>
    <name evidence="2" type="ORF">Pfra01_000675500</name>
</gene>
<feature type="region of interest" description="Disordered" evidence="1">
    <location>
        <begin position="161"/>
        <end position="194"/>
    </location>
</feature>
<organism evidence="2 3">
    <name type="scientific">Phytophthora fragariaefolia</name>
    <dbReference type="NCBI Taxonomy" id="1490495"/>
    <lineage>
        <taxon>Eukaryota</taxon>
        <taxon>Sar</taxon>
        <taxon>Stramenopiles</taxon>
        <taxon>Oomycota</taxon>
        <taxon>Peronosporomycetes</taxon>
        <taxon>Peronosporales</taxon>
        <taxon>Peronosporaceae</taxon>
        <taxon>Phytophthora</taxon>
    </lineage>
</organism>
<evidence type="ECO:0000313" key="2">
    <source>
        <dbReference type="EMBL" id="GMF30455.1"/>
    </source>
</evidence>
<evidence type="ECO:0000313" key="3">
    <source>
        <dbReference type="Proteomes" id="UP001165121"/>
    </source>
</evidence>
<dbReference type="Proteomes" id="UP001165121">
    <property type="component" value="Unassembled WGS sequence"/>
</dbReference>